<name>A0A1X0R3N6_RHIZD</name>
<sequence>MTFRLQRQNEIKGKRAPFSVCTNARKLTQNLSFEASDDNFQETPLLRKGKNARTTLKASKEEISACGHQTLWYGVGFVV</sequence>
<gene>
    <name evidence="1" type="ORF">BCV72DRAFT_305404</name>
</gene>
<protein>
    <submittedName>
        <fullName evidence="1">Uncharacterized protein</fullName>
    </submittedName>
</protein>
<dbReference type="Proteomes" id="UP000242414">
    <property type="component" value="Unassembled WGS sequence"/>
</dbReference>
<reference evidence="1" key="1">
    <citation type="journal article" date="2016" name="Proc. Natl. Acad. Sci. U.S.A.">
        <title>Lipid metabolic changes in an early divergent fungus govern the establishment of a mutualistic symbiosis with endobacteria.</title>
        <authorList>
            <person name="Lastovetsky O.A."/>
            <person name="Gaspar M.L."/>
            <person name="Mondo S.J."/>
            <person name="LaButti K.M."/>
            <person name="Sandor L."/>
            <person name="Grigoriev I.V."/>
            <person name="Henry S.A."/>
            <person name="Pawlowska T.E."/>
        </authorList>
    </citation>
    <scope>NUCLEOTIDE SEQUENCE [LARGE SCALE GENOMIC DNA]</scope>
    <source>
        <strain evidence="1">ATCC 52814</strain>
    </source>
</reference>
<dbReference type="EMBL" id="KV921920">
    <property type="protein sequence ID" value="ORE06586.1"/>
    <property type="molecule type" value="Genomic_DNA"/>
</dbReference>
<evidence type="ECO:0000313" key="1">
    <source>
        <dbReference type="EMBL" id="ORE06586.1"/>
    </source>
</evidence>
<proteinExistence type="predicted"/>
<organism evidence="1">
    <name type="scientific">Rhizopus microsporus var. microsporus</name>
    <dbReference type="NCBI Taxonomy" id="86635"/>
    <lineage>
        <taxon>Eukaryota</taxon>
        <taxon>Fungi</taxon>
        <taxon>Fungi incertae sedis</taxon>
        <taxon>Mucoromycota</taxon>
        <taxon>Mucoromycotina</taxon>
        <taxon>Mucoromycetes</taxon>
        <taxon>Mucorales</taxon>
        <taxon>Mucorineae</taxon>
        <taxon>Rhizopodaceae</taxon>
        <taxon>Rhizopus</taxon>
    </lineage>
</organism>
<dbReference type="AlphaFoldDB" id="A0A1X0R3N6"/>
<dbReference type="VEuPathDB" id="FungiDB:BCV72DRAFT_305404"/>
<accession>A0A1X0R3N6</accession>